<dbReference type="PANTHER" id="PTHR10071">
    <property type="entry name" value="TRANSCRIPTION FACTOR GATA FAMILY MEMBER"/>
    <property type="match status" value="1"/>
</dbReference>
<dbReference type="Gene3D" id="3.30.50.10">
    <property type="entry name" value="Erythroid Transcription Factor GATA-1, subunit A"/>
    <property type="match status" value="1"/>
</dbReference>
<keyword evidence="10" id="KW-1185">Reference proteome</keyword>
<proteinExistence type="predicted"/>
<reference evidence="9 10" key="1">
    <citation type="journal article" date="2024" name="Nat. Commun.">
        <title>Phylogenomics reveals the evolutionary origins of lichenization in chlorophyte algae.</title>
        <authorList>
            <person name="Puginier C."/>
            <person name="Libourel C."/>
            <person name="Otte J."/>
            <person name="Skaloud P."/>
            <person name="Haon M."/>
            <person name="Grisel S."/>
            <person name="Petersen M."/>
            <person name="Berrin J.G."/>
            <person name="Delaux P.M."/>
            <person name="Dal Grande F."/>
            <person name="Keller J."/>
        </authorList>
    </citation>
    <scope>NUCLEOTIDE SEQUENCE [LARGE SCALE GENOMIC DNA]</scope>
    <source>
        <strain evidence="9 10">SAG 2523</strain>
    </source>
</reference>
<dbReference type="EMBL" id="JALJOV010000106">
    <property type="protein sequence ID" value="KAK9867136.1"/>
    <property type="molecule type" value="Genomic_DNA"/>
</dbReference>
<dbReference type="PROSITE" id="PS50114">
    <property type="entry name" value="GATA_ZN_FINGER_2"/>
    <property type="match status" value="1"/>
</dbReference>
<evidence type="ECO:0000256" key="5">
    <source>
        <dbReference type="ARBA" id="ARBA00023242"/>
    </source>
</evidence>
<comment type="caution">
    <text evidence="9">The sequence shown here is derived from an EMBL/GenBank/DDBJ whole genome shotgun (WGS) entry which is preliminary data.</text>
</comment>
<comment type="subcellular location">
    <subcellularLocation>
        <location evidence="1">Nucleus</location>
    </subcellularLocation>
</comment>
<dbReference type="SMART" id="SM00401">
    <property type="entry name" value="ZnF_GATA"/>
    <property type="match status" value="1"/>
</dbReference>
<evidence type="ECO:0000259" key="8">
    <source>
        <dbReference type="PROSITE" id="PS50114"/>
    </source>
</evidence>
<keyword evidence="3 6" id="KW-0863">Zinc-finger</keyword>
<dbReference type="Proteomes" id="UP001485043">
    <property type="component" value="Unassembled WGS sequence"/>
</dbReference>
<feature type="region of interest" description="Disordered" evidence="7">
    <location>
        <begin position="38"/>
        <end position="57"/>
    </location>
</feature>
<dbReference type="GO" id="GO:0005634">
    <property type="term" value="C:nucleus"/>
    <property type="evidence" value="ECO:0007669"/>
    <property type="project" value="UniProtKB-SubCell"/>
</dbReference>
<dbReference type="PANTHER" id="PTHR10071:SF281">
    <property type="entry name" value="BOX A-BINDING FACTOR-RELATED"/>
    <property type="match status" value="1"/>
</dbReference>
<name>A0AAW1TF78_9CHLO</name>
<gene>
    <name evidence="9" type="ORF">WJX84_000253</name>
</gene>
<evidence type="ECO:0000313" key="10">
    <source>
        <dbReference type="Proteomes" id="UP001485043"/>
    </source>
</evidence>
<evidence type="ECO:0000256" key="6">
    <source>
        <dbReference type="PROSITE-ProRule" id="PRU00094"/>
    </source>
</evidence>
<keyword evidence="2" id="KW-0479">Metal-binding</keyword>
<dbReference type="Pfam" id="PF00320">
    <property type="entry name" value="GATA"/>
    <property type="match status" value="1"/>
</dbReference>
<evidence type="ECO:0000256" key="7">
    <source>
        <dbReference type="SAM" id="MobiDB-lite"/>
    </source>
</evidence>
<organism evidence="9 10">
    <name type="scientific">Apatococcus fuscideae</name>
    <dbReference type="NCBI Taxonomy" id="2026836"/>
    <lineage>
        <taxon>Eukaryota</taxon>
        <taxon>Viridiplantae</taxon>
        <taxon>Chlorophyta</taxon>
        <taxon>core chlorophytes</taxon>
        <taxon>Trebouxiophyceae</taxon>
        <taxon>Chlorellales</taxon>
        <taxon>Chlorellaceae</taxon>
        <taxon>Apatococcus</taxon>
    </lineage>
</organism>
<evidence type="ECO:0000256" key="3">
    <source>
        <dbReference type="ARBA" id="ARBA00022771"/>
    </source>
</evidence>
<dbReference type="InterPro" id="IPR000679">
    <property type="entry name" value="Znf_GATA"/>
</dbReference>
<feature type="domain" description="GATA-type" evidence="8">
    <location>
        <begin position="58"/>
        <end position="101"/>
    </location>
</feature>
<protein>
    <recommendedName>
        <fullName evidence="8">GATA-type domain-containing protein</fullName>
    </recommendedName>
</protein>
<dbReference type="InterPro" id="IPR013088">
    <property type="entry name" value="Znf_NHR/GATA"/>
</dbReference>
<dbReference type="GO" id="GO:0000122">
    <property type="term" value="P:negative regulation of transcription by RNA polymerase II"/>
    <property type="evidence" value="ECO:0007669"/>
    <property type="project" value="TreeGrafter"/>
</dbReference>
<keyword evidence="5" id="KW-0539">Nucleus</keyword>
<dbReference type="GO" id="GO:0000978">
    <property type="term" value="F:RNA polymerase II cis-regulatory region sequence-specific DNA binding"/>
    <property type="evidence" value="ECO:0007669"/>
    <property type="project" value="TreeGrafter"/>
</dbReference>
<dbReference type="CDD" id="cd00202">
    <property type="entry name" value="ZnF_GATA"/>
    <property type="match status" value="1"/>
</dbReference>
<evidence type="ECO:0000256" key="2">
    <source>
        <dbReference type="ARBA" id="ARBA00022723"/>
    </source>
</evidence>
<sequence>MAGALAPAPLGQQPLLFYHPQAALANEAALQEMSAKKRCREGIEDETSVSDTRRRRSRQLSKVCSNCSTSNTPFWRKSSSDGQPLCNACGLYFSKNHQDRPKDLWQREHEANQHIPHPTV</sequence>
<dbReference type="GO" id="GO:0000981">
    <property type="term" value="F:DNA-binding transcription factor activity, RNA polymerase II-specific"/>
    <property type="evidence" value="ECO:0007669"/>
    <property type="project" value="TreeGrafter"/>
</dbReference>
<dbReference type="InterPro" id="IPR039355">
    <property type="entry name" value="Transcription_factor_GATA"/>
</dbReference>
<dbReference type="PROSITE" id="PS00344">
    <property type="entry name" value="GATA_ZN_FINGER_1"/>
    <property type="match status" value="1"/>
</dbReference>
<dbReference type="AlphaFoldDB" id="A0AAW1TF78"/>
<evidence type="ECO:0000256" key="4">
    <source>
        <dbReference type="ARBA" id="ARBA00022833"/>
    </source>
</evidence>
<accession>A0AAW1TF78</accession>
<evidence type="ECO:0000256" key="1">
    <source>
        <dbReference type="ARBA" id="ARBA00004123"/>
    </source>
</evidence>
<evidence type="ECO:0000313" key="9">
    <source>
        <dbReference type="EMBL" id="KAK9867136.1"/>
    </source>
</evidence>
<dbReference type="GO" id="GO:0045944">
    <property type="term" value="P:positive regulation of transcription by RNA polymerase II"/>
    <property type="evidence" value="ECO:0007669"/>
    <property type="project" value="TreeGrafter"/>
</dbReference>
<dbReference type="GO" id="GO:0008270">
    <property type="term" value="F:zinc ion binding"/>
    <property type="evidence" value="ECO:0007669"/>
    <property type="project" value="UniProtKB-KW"/>
</dbReference>
<keyword evidence="4" id="KW-0862">Zinc</keyword>
<dbReference type="SUPFAM" id="SSF57716">
    <property type="entry name" value="Glucocorticoid receptor-like (DNA-binding domain)"/>
    <property type="match status" value="1"/>
</dbReference>